<protein>
    <submittedName>
        <fullName evidence="1">Uncharacterized protein</fullName>
    </submittedName>
</protein>
<name>A0A2A9EF59_9MICO</name>
<gene>
    <name evidence="1" type="ORF">ATL41_1599</name>
</gene>
<reference evidence="1 2" key="1">
    <citation type="submission" date="2017-10" db="EMBL/GenBank/DDBJ databases">
        <title>Sequencing the genomes of 1000 actinobacteria strains.</title>
        <authorList>
            <person name="Klenk H.-P."/>
        </authorList>
    </citation>
    <scope>NUCLEOTIDE SEQUENCE [LARGE SCALE GENOMIC DNA]</scope>
    <source>
        <strain evidence="1 2">DSM 21574</strain>
    </source>
</reference>
<dbReference type="Proteomes" id="UP000221394">
    <property type="component" value="Unassembled WGS sequence"/>
</dbReference>
<sequence>MSVFHSGRSHRAPATSVNQRFRHAAAPDGDPMSHDQRTAVDIYQATRPMPNLIIR</sequence>
<dbReference type="EMBL" id="PDJH01000001">
    <property type="protein sequence ID" value="PFG36859.1"/>
    <property type="molecule type" value="Genomic_DNA"/>
</dbReference>
<dbReference type="RefSeq" id="WP_169924524.1">
    <property type="nucleotide sequence ID" value="NZ_PDJH01000001.1"/>
</dbReference>
<proteinExistence type="predicted"/>
<keyword evidence="2" id="KW-1185">Reference proteome</keyword>
<dbReference type="AlphaFoldDB" id="A0A2A9EF59"/>
<evidence type="ECO:0000313" key="2">
    <source>
        <dbReference type="Proteomes" id="UP000221394"/>
    </source>
</evidence>
<evidence type="ECO:0000313" key="1">
    <source>
        <dbReference type="EMBL" id="PFG36859.1"/>
    </source>
</evidence>
<accession>A0A2A9EF59</accession>
<comment type="caution">
    <text evidence="1">The sequence shown here is derived from an EMBL/GenBank/DDBJ whole genome shotgun (WGS) entry which is preliminary data.</text>
</comment>
<organism evidence="1 2">
    <name type="scientific">Flavimobilis soli</name>
    <dbReference type="NCBI Taxonomy" id="442709"/>
    <lineage>
        <taxon>Bacteria</taxon>
        <taxon>Bacillati</taxon>
        <taxon>Actinomycetota</taxon>
        <taxon>Actinomycetes</taxon>
        <taxon>Micrococcales</taxon>
        <taxon>Jonesiaceae</taxon>
        <taxon>Flavimobilis</taxon>
    </lineage>
</organism>